<dbReference type="UniPathway" id="UPA00148">
    <property type="reaction ID" value="UER00236"/>
</dbReference>
<evidence type="ECO:0000256" key="2">
    <source>
        <dbReference type="ARBA" id="ARBA00000711"/>
    </source>
</evidence>
<feature type="region of interest" description="Disordered" evidence="18">
    <location>
        <begin position="196"/>
        <end position="236"/>
    </location>
</feature>
<dbReference type="Gene3D" id="3.40.50.300">
    <property type="entry name" value="P-loop containing nucleotide triphosphate hydrolases"/>
    <property type="match status" value="1"/>
</dbReference>
<dbReference type="AlphaFoldDB" id="A0A829QBE9"/>
<dbReference type="EC" id="2.7.7.62" evidence="9"/>
<evidence type="ECO:0000256" key="11">
    <source>
        <dbReference type="ARBA" id="ARBA00022679"/>
    </source>
</evidence>
<accession>A0A829QBE9</accession>
<dbReference type="GO" id="GO:0005525">
    <property type="term" value="F:GTP binding"/>
    <property type="evidence" value="ECO:0007669"/>
    <property type="project" value="UniProtKB-KW"/>
</dbReference>
<evidence type="ECO:0000256" key="16">
    <source>
        <dbReference type="ARBA" id="ARBA00029570"/>
    </source>
</evidence>
<gene>
    <name evidence="19" type="ORF">I542_0605</name>
</gene>
<evidence type="ECO:0000256" key="12">
    <source>
        <dbReference type="ARBA" id="ARBA00022741"/>
    </source>
</evidence>
<name>A0A829QBE9_9MYCO</name>
<keyword evidence="12" id="KW-0547">Nucleotide-binding</keyword>
<dbReference type="PANTHER" id="PTHR34848:SF1">
    <property type="entry name" value="BIFUNCTIONAL ADENOSYLCOBALAMIN BIOSYNTHESIS PROTEIN COBU"/>
    <property type="match status" value="1"/>
</dbReference>
<evidence type="ECO:0000256" key="6">
    <source>
        <dbReference type="ARBA" id="ARBA00005159"/>
    </source>
</evidence>
<keyword evidence="11 19" id="KW-0808">Transferase</keyword>
<evidence type="ECO:0000256" key="14">
    <source>
        <dbReference type="ARBA" id="ARBA00022840"/>
    </source>
</evidence>
<dbReference type="CDD" id="cd00544">
    <property type="entry name" value="CobU"/>
    <property type="match status" value="1"/>
</dbReference>
<comment type="catalytic activity">
    <reaction evidence="2">
        <text>adenosylcob(III)inamide phosphate + GTP + H(+) = adenosylcob(III)inamide-GDP + diphosphate</text>
        <dbReference type="Rhea" id="RHEA:22712"/>
        <dbReference type="ChEBI" id="CHEBI:15378"/>
        <dbReference type="ChEBI" id="CHEBI:33019"/>
        <dbReference type="ChEBI" id="CHEBI:37565"/>
        <dbReference type="ChEBI" id="CHEBI:58502"/>
        <dbReference type="ChEBI" id="CHEBI:60487"/>
        <dbReference type="EC" id="2.7.7.62"/>
    </reaction>
</comment>
<comment type="pathway">
    <text evidence="5">Cofactor biosynthesis; adenosylcobalamin biosynthesis; adenosylcobalamin from cob(II)yrinate a,c-diamide: step 6/7.</text>
</comment>
<evidence type="ECO:0000256" key="18">
    <source>
        <dbReference type="SAM" id="MobiDB-lite"/>
    </source>
</evidence>
<keyword evidence="10" id="KW-0169">Cobalamin biosynthesis</keyword>
<keyword evidence="13 19" id="KW-0418">Kinase</keyword>
<evidence type="ECO:0000313" key="19">
    <source>
        <dbReference type="EMBL" id="EUA60472.1"/>
    </source>
</evidence>
<evidence type="ECO:0000256" key="17">
    <source>
        <dbReference type="ARBA" id="ARBA00030571"/>
    </source>
</evidence>
<dbReference type="GO" id="GO:0043752">
    <property type="term" value="F:adenosylcobinamide kinase activity"/>
    <property type="evidence" value="ECO:0007669"/>
    <property type="project" value="UniProtKB-EC"/>
</dbReference>
<evidence type="ECO:0000256" key="13">
    <source>
        <dbReference type="ARBA" id="ARBA00022777"/>
    </source>
</evidence>
<dbReference type="GO" id="GO:0005524">
    <property type="term" value="F:ATP binding"/>
    <property type="evidence" value="ECO:0007669"/>
    <property type="project" value="UniProtKB-KW"/>
</dbReference>
<dbReference type="GO" id="GO:0008820">
    <property type="term" value="F:cobinamide phosphate guanylyltransferase activity"/>
    <property type="evidence" value="ECO:0007669"/>
    <property type="project" value="UniProtKB-EC"/>
</dbReference>
<evidence type="ECO:0000256" key="9">
    <source>
        <dbReference type="ARBA" id="ARBA00012523"/>
    </source>
</evidence>
<comment type="catalytic activity">
    <reaction evidence="3">
        <text>adenosylcob(III)inamide + GTP = adenosylcob(III)inamide phosphate + GDP + H(+)</text>
        <dbReference type="Rhea" id="RHEA:15765"/>
        <dbReference type="ChEBI" id="CHEBI:2480"/>
        <dbReference type="ChEBI" id="CHEBI:15378"/>
        <dbReference type="ChEBI" id="CHEBI:37565"/>
        <dbReference type="ChEBI" id="CHEBI:58189"/>
        <dbReference type="ChEBI" id="CHEBI:58502"/>
        <dbReference type="EC" id="2.7.1.156"/>
    </reaction>
</comment>
<protein>
    <recommendedName>
        <fullName evidence="16">Adenosylcobinamide kinase</fullName>
        <ecNumber evidence="8">2.7.1.156</ecNumber>
        <ecNumber evidence="9">2.7.7.62</ecNumber>
    </recommendedName>
    <alternativeName>
        <fullName evidence="17">Adenosylcobinamide-phosphate guanylyltransferase</fullName>
    </alternativeName>
</protein>
<dbReference type="InterPro" id="IPR027417">
    <property type="entry name" value="P-loop_NTPase"/>
</dbReference>
<comment type="pathway">
    <text evidence="6">Cofactor biosynthesis; adenosylcobalamin biosynthesis; adenosylcobalamin from cob(II)yrinate a,c-diamide: step 5/7.</text>
</comment>
<reference evidence="19 20" key="1">
    <citation type="submission" date="2013-12" db="EMBL/GenBank/DDBJ databases">
        <authorList>
            <person name="Zelazny A."/>
            <person name="Olivier K."/>
            <person name="Holland S."/>
            <person name="Lenaerts A."/>
            <person name="Ordway D."/>
            <person name="DeGroote M.A."/>
            <person name="Parker T."/>
            <person name="Sizemore C."/>
            <person name="Tallon L.J."/>
            <person name="Sadzewicz L.K."/>
            <person name="Sengamalay N."/>
            <person name="Fraser C.M."/>
            <person name="Hine E."/>
            <person name="Shefchek K.A."/>
            <person name="Das S.P."/>
            <person name="Tettelin H."/>
        </authorList>
    </citation>
    <scope>NUCLEOTIDE SEQUENCE [LARGE SCALE GENOMIC DNA]</scope>
    <source>
        <strain evidence="19 20">1948</strain>
    </source>
</reference>
<dbReference type="Pfam" id="PF02283">
    <property type="entry name" value="CobU"/>
    <property type="match status" value="1"/>
</dbReference>
<dbReference type="SUPFAM" id="SSF52540">
    <property type="entry name" value="P-loop containing nucleoside triphosphate hydrolases"/>
    <property type="match status" value="1"/>
</dbReference>
<dbReference type="EC" id="2.7.1.156" evidence="8"/>
<organism evidence="19 20">
    <name type="scientific">Mycobacteroides abscessus 1948</name>
    <dbReference type="NCBI Taxonomy" id="1299323"/>
    <lineage>
        <taxon>Bacteria</taxon>
        <taxon>Bacillati</taxon>
        <taxon>Actinomycetota</taxon>
        <taxon>Actinomycetes</taxon>
        <taxon>Mycobacteriales</taxon>
        <taxon>Mycobacteriaceae</taxon>
        <taxon>Mycobacteroides</taxon>
        <taxon>Mycobacteroides abscessus</taxon>
    </lineage>
</organism>
<evidence type="ECO:0000256" key="15">
    <source>
        <dbReference type="ARBA" id="ARBA00023134"/>
    </source>
</evidence>
<evidence type="ECO:0000256" key="3">
    <source>
        <dbReference type="ARBA" id="ARBA00001522"/>
    </source>
</evidence>
<keyword evidence="14" id="KW-0067">ATP-binding</keyword>
<evidence type="ECO:0000256" key="1">
    <source>
        <dbReference type="ARBA" id="ARBA00000312"/>
    </source>
</evidence>
<evidence type="ECO:0000256" key="8">
    <source>
        <dbReference type="ARBA" id="ARBA00012016"/>
    </source>
</evidence>
<evidence type="ECO:0000256" key="4">
    <source>
        <dbReference type="ARBA" id="ARBA00003889"/>
    </source>
</evidence>
<comment type="function">
    <text evidence="4">Catalyzes ATP-dependent phosphorylation of adenosylcobinamide and addition of GMP to adenosylcobinamide phosphate.</text>
</comment>
<evidence type="ECO:0000256" key="7">
    <source>
        <dbReference type="ARBA" id="ARBA00007490"/>
    </source>
</evidence>
<evidence type="ECO:0000256" key="10">
    <source>
        <dbReference type="ARBA" id="ARBA00022573"/>
    </source>
</evidence>
<comment type="caution">
    <text evidence="19">The sequence shown here is derived from an EMBL/GenBank/DDBJ whole genome shotgun (WGS) entry which is preliminary data.</text>
</comment>
<proteinExistence type="inferred from homology"/>
<dbReference type="InterPro" id="IPR003203">
    <property type="entry name" value="CobU/CobP"/>
</dbReference>
<evidence type="ECO:0000313" key="20">
    <source>
        <dbReference type="Proteomes" id="UP000021210"/>
    </source>
</evidence>
<comment type="catalytic activity">
    <reaction evidence="1">
        <text>adenosylcob(III)inamide + ATP = adenosylcob(III)inamide phosphate + ADP + H(+)</text>
        <dbReference type="Rhea" id="RHEA:15769"/>
        <dbReference type="ChEBI" id="CHEBI:2480"/>
        <dbReference type="ChEBI" id="CHEBI:15378"/>
        <dbReference type="ChEBI" id="CHEBI:30616"/>
        <dbReference type="ChEBI" id="CHEBI:58502"/>
        <dbReference type="ChEBI" id="CHEBI:456216"/>
        <dbReference type="EC" id="2.7.1.156"/>
    </reaction>
</comment>
<dbReference type="GO" id="GO:0009236">
    <property type="term" value="P:cobalamin biosynthetic process"/>
    <property type="evidence" value="ECO:0007669"/>
    <property type="project" value="UniProtKB-UniPathway"/>
</dbReference>
<comment type="similarity">
    <text evidence="7">Belongs to the CobU/CobP family.</text>
</comment>
<sequence>MATTLVLGGIRSGKSRFAESLLPAEGPARYLATGSPDTGDPAWTERIAAHRSRRPSQWTTAETTDIATELRTRAPLPTLVDDLGGWLTAAMDAHGAWDVGAGAVSADIGALVEAVADYPVDLVIVSPEVGLTVVPATAAGRLFADALGALNQAVAARADRVLLVVAGQPLTIKGDARDTGRTTRGAAIRAGIGTRSGYRRRRTRTPAPTHQAHRRVGPAGRAVGVGGSLPESLPPYDIPATTGCRVRRRPRRGRRWRIRLSCVGHRPDGA</sequence>
<dbReference type="Proteomes" id="UP000021210">
    <property type="component" value="Unassembled WGS sequence"/>
</dbReference>
<keyword evidence="15" id="KW-0342">GTP-binding</keyword>
<evidence type="ECO:0000256" key="5">
    <source>
        <dbReference type="ARBA" id="ARBA00004692"/>
    </source>
</evidence>
<dbReference type="EMBL" id="JAOH01000002">
    <property type="protein sequence ID" value="EUA60472.1"/>
    <property type="molecule type" value="Genomic_DNA"/>
</dbReference>
<dbReference type="PANTHER" id="PTHR34848">
    <property type="match status" value="1"/>
</dbReference>